<dbReference type="Gene3D" id="3.40.1190.20">
    <property type="match status" value="1"/>
</dbReference>
<accession>A0A5M6D3A5</accession>
<name>A0A5M6D3A5_9BACT</name>
<evidence type="ECO:0000256" key="1">
    <source>
        <dbReference type="ARBA" id="ARBA00010688"/>
    </source>
</evidence>
<dbReference type="Pfam" id="PF00294">
    <property type="entry name" value="PfkB"/>
    <property type="match status" value="1"/>
</dbReference>
<evidence type="ECO:0000256" key="3">
    <source>
        <dbReference type="ARBA" id="ARBA00022741"/>
    </source>
</evidence>
<evidence type="ECO:0000313" key="8">
    <source>
        <dbReference type="EMBL" id="KAA5541813.1"/>
    </source>
</evidence>
<dbReference type="PIRSF" id="PIRSF000535">
    <property type="entry name" value="1PFK/6PFK/LacC"/>
    <property type="match status" value="1"/>
</dbReference>
<reference evidence="8 9" key="1">
    <citation type="submission" date="2019-08" db="EMBL/GenBank/DDBJ databases">
        <authorList>
            <person name="Dhanesh K."/>
            <person name="Kumar G."/>
            <person name="Sasikala C."/>
            <person name="Venkata Ramana C."/>
        </authorList>
    </citation>
    <scope>NUCLEOTIDE SEQUENCE [LARGE SCALE GENOMIC DNA]</scope>
    <source>
        <strain evidence="8 9">JC645</strain>
    </source>
</reference>
<dbReference type="InterPro" id="IPR002173">
    <property type="entry name" value="Carboh/pur_kinase_PfkB_CS"/>
</dbReference>
<dbReference type="InterPro" id="IPR017583">
    <property type="entry name" value="Tagatose/fructose_Pkinase"/>
</dbReference>
<evidence type="ECO:0000256" key="5">
    <source>
        <dbReference type="ARBA" id="ARBA00022840"/>
    </source>
</evidence>
<keyword evidence="2 6" id="KW-0808">Transferase</keyword>
<keyword evidence="3" id="KW-0547">Nucleotide-binding</keyword>
<dbReference type="GO" id="GO:0003872">
    <property type="term" value="F:6-phosphofructokinase activity"/>
    <property type="evidence" value="ECO:0007669"/>
    <property type="project" value="TreeGrafter"/>
</dbReference>
<evidence type="ECO:0000256" key="6">
    <source>
        <dbReference type="PIRNR" id="PIRNR000535"/>
    </source>
</evidence>
<dbReference type="RefSeq" id="WP_150077547.1">
    <property type="nucleotide sequence ID" value="NZ_VWOX01000009.1"/>
</dbReference>
<dbReference type="Proteomes" id="UP000324479">
    <property type="component" value="Unassembled WGS sequence"/>
</dbReference>
<evidence type="ECO:0000256" key="4">
    <source>
        <dbReference type="ARBA" id="ARBA00022777"/>
    </source>
</evidence>
<sequence>MSAITTLTMNPTVDRSARIDHVIPDCKLRCNDERFDPGGGGVNVASAIHQLGGEALAILTCGGFVGDFLKDLLNRRGIRTQLIPVAENTRENVIIDETESQHQYRFGMPGPRLSFDEQQACIQSIEQLSPAPDYLVLSGSLPPGVPDDFYGRVIEATGEKTRVILDTGGAALRSGVDQSVFLLKPNQRELEELAGSEITSDLDARDAARKLIDRGKVKAVMVSLGRGGVMLVTEDDEHRIVAPTVKIRSKIGAGDSTVGGTVLALHRGQSLPDAARFGVACGSAAVMTDGTELCRREDAERIYQEMLSF</sequence>
<evidence type="ECO:0000313" key="9">
    <source>
        <dbReference type="Proteomes" id="UP000324479"/>
    </source>
</evidence>
<protein>
    <submittedName>
        <fullName evidence="8">1-phosphofructokinase family hexose kinase</fullName>
    </submittedName>
</protein>
<dbReference type="PROSITE" id="PS00583">
    <property type="entry name" value="PFKB_KINASES_1"/>
    <property type="match status" value="1"/>
</dbReference>
<evidence type="ECO:0000259" key="7">
    <source>
        <dbReference type="Pfam" id="PF00294"/>
    </source>
</evidence>
<dbReference type="NCBIfam" id="TIGR03168">
    <property type="entry name" value="1-PFK"/>
    <property type="match status" value="1"/>
</dbReference>
<keyword evidence="4 8" id="KW-0418">Kinase</keyword>
<gene>
    <name evidence="8" type="ORF">FYK55_16520</name>
</gene>
<organism evidence="8 9">
    <name type="scientific">Roseiconus nitratireducens</name>
    <dbReference type="NCBI Taxonomy" id="2605748"/>
    <lineage>
        <taxon>Bacteria</taxon>
        <taxon>Pseudomonadati</taxon>
        <taxon>Planctomycetota</taxon>
        <taxon>Planctomycetia</taxon>
        <taxon>Pirellulales</taxon>
        <taxon>Pirellulaceae</taxon>
        <taxon>Roseiconus</taxon>
    </lineage>
</organism>
<dbReference type="InterPro" id="IPR011611">
    <property type="entry name" value="PfkB_dom"/>
</dbReference>
<dbReference type="GO" id="GO:0005829">
    <property type="term" value="C:cytosol"/>
    <property type="evidence" value="ECO:0007669"/>
    <property type="project" value="TreeGrafter"/>
</dbReference>
<comment type="similarity">
    <text evidence="1">Belongs to the carbohydrate kinase PfkB family.</text>
</comment>
<dbReference type="GO" id="GO:0005524">
    <property type="term" value="F:ATP binding"/>
    <property type="evidence" value="ECO:0007669"/>
    <property type="project" value="UniProtKB-KW"/>
</dbReference>
<dbReference type="EMBL" id="VWOX01000009">
    <property type="protein sequence ID" value="KAA5541813.1"/>
    <property type="molecule type" value="Genomic_DNA"/>
</dbReference>
<keyword evidence="5" id="KW-0067">ATP-binding</keyword>
<comment type="caution">
    <text evidence="8">The sequence shown here is derived from an EMBL/GenBank/DDBJ whole genome shotgun (WGS) entry which is preliminary data.</text>
</comment>
<dbReference type="PANTHER" id="PTHR46566:SF2">
    <property type="entry name" value="ATP-DEPENDENT 6-PHOSPHOFRUCTOKINASE ISOZYME 2"/>
    <property type="match status" value="1"/>
</dbReference>
<dbReference type="FunFam" id="3.40.1190.20:FF:000001">
    <property type="entry name" value="Phosphofructokinase"/>
    <property type="match status" value="1"/>
</dbReference>
<dbReference type="AlphaFoldDB" id="A0A5M6D3A5"/>
<dbReference type="InterPro" id="IPR029056">
    <property type="entry name" value="Ribokinase-like"/>
</dbReference>
<dbReference type="SUPFAM" id="SSF53613">
    <property type="entry name" value="Ribokinase-like"/>
    <property type="match status" value="1"/>
</dbReference>
<feature type="domain" description="Carbohydrate kinase PfkB" evidence="7">
    <location>
        <begin position="19"/>
        <end position="294"/>
    </location>
</feature>
<evidence type="ECO:0000256" key="2">
    <source>
        <dbReference type="ARBA" id="ARBA00022679"/>
    </source>
</evidence>
<proteinExistence type="inferred from homology"/>
<dbReference type="CDD" id="cd01164">
    <property type="entry name" value="FruK_PfkB_like"/>
    <property type="match status" value="1"/>
</dbReference>
<keyword evidence="9" id="KW-1185">Reference proteome</keyword>
<dbReference type="PANTHER" id="PTHR46566">
    <property type="entry name" value="1-PHOSPHOFRUCTOKINASE-RELATED"/>
    <property type="match status" value="1"/>
</dbReference>